<keyword evidence="4" id="KW-0378">Hydrolase</keyword>
<dbReference type="SUPFAM" id="SSF75304">
    <property type="entry name" value="Amidase signature (AS) enzymes"/>
    <property type="match status" value="1"/>
</dbReference>
<dbReference type="GO" id="GO:0004040">
    <property type="term" value="F:amidase activity"/>
    <property type="evidence" value="ECO:0007669"/>
    <property type="project" value="UniProtKB-EC"/>
</dbReference>
<dbReference type="Proteomes" id="UP000552309">
    <property type="component" value="Unassembled WGS sequence"/>
</dbReference>
<protein>
    <submittedName>
        <fullName evidence="4">Amidase</fullName>
        <ecNumber evidence="4">3.5.1.4</ecNumber>
    </submittedName>
</protein>
<reference evidence="4 5" key="1">
    <citation type="submission" date="2020-03" db="EMBL/GenBank/DDBJ databases">
        <title>Soil Listeria distribution.</title>
        <authorList>
            <person name="Liao J."/>
            <person name="Wiedmann M."/>
        </authorList>
    </citation>
    <scope>NUCLEOTIDE SEQUENCE [LARGE SCALE GENOMIC DNA]</scope>
    <source>
        <strain evidence="4 5">FSL L7-0297</strain>
    </source>
</reference>
<dbReference type="InterPro" id="IPR036928">
    <property type="entry name" value="AS_sf"/>
</dbReference>
<dbReference type="InterPro" id="IPR023631">
    <property type="entry name" value="Amidase_dom"/>
</dbReference>
<feature type="transmembrane region" description="Helical" evidence="2">
    <location>
        <begin position="5"/>
        <end position="25"/>
    </location>
</feature>
<keyword evidence="2" id="KW-0812">Transmembrane</keyword>
<proteinExistence type="predicted"/>
<evidence type="ECO:0000313" key="5">
    <source>
        <dbReference type="Proteomes" id="UP000552309"/>
    </source>
</evidence>
<sequence length="644" mass="69902">MKRRIIIICATVITTFSVTGTYLYLTSQQTSAPERTSNISKKDLPTSKPKDSNQHDKDKKIGSNKENFKLETGFGNKTLEVGRLTGKVSQESVNQNKNFEIKLTNDKTAAAKKKGSSKLNNTTPNNTLPSKAKPGKVNPDKVNPGKQEPTEEAPIQDINFYDKERVMDPIDAQLESLDIAALEEKEHLVIGADIAKLQNLITTNQLSYKELAGIYLNRIKKHDQNGIMLNAITEINPTIIAEAEQLDNQNESNKPALYGMPVVLKDNIGTITLPTSAGTVALKDWVMEKDAAIVDKLKTNGALILGKTNMSEWAAAMDDGVPNGYSGKKGRSKNPYSSELDPLGSSSGSATAATCDFAAIAIGTETNGSIILPAGAQSVVGFKPSQGLVSNEGIIPLSSRFDTPGPLTRTVTDAYLTTNVLMDEANQTTLSKDALKNKRIGLMSDDESNEETAILKKIKKDLTSAGATVIEGITLEELEQVDADYITLLNADFKRDLNQFLQINRSPMSTLESIIAFNKTNPTRNMKFGQSELVASQNSTMTKQEADNVANELIHITQNELDSVLQNERLDAIVSAGVGGSVKFLAPIAGNPELTIPAGYDTESNQPKSLTFVSKRNTDIALLNMGYAYEQISKNRKSPILTNQ</sequence>
<feature type="compositionally biased region" description="Low complexity" evidence="1">
    <location>
        <begin position="117"/>
        <end position="131"/>
    </location>
</feature>
<feature type="compositionally biased region" description="Basic and acidic residues" evidence="1">
    <location>
        <begin position="40"/>
        <end position="69"/>
    </location>
</feature>
<name>A0AB73H5V4_LISIO</name>
<feature type="region of interest" description="Disordered" evidence="1">
    <location>
        <begin position="104"/>
        <end position="152"/>
    </location>
</feature>
<evidence type="ECO:0000259" key="3">
    <source>
        <dbReference type="Pfam" id="PF01425"/>
    </source>
</evidence>
<feature type="domain" description="Amidase" evidence="3">
    <location>
        <begin position="215"/>
        <end position="576"/>
    </location>
</feature>
<organism evidence="4 5">
    <name type="scientific">Listeria innocua</name>
    <dbReference type="NCBI Taxonomy" id="1642"/>
    <lineage>
        <taxon>Bacteria</taxon>
        <taxon>Bacillati</taxon>
        <taxon>Bacillota</taxon>
        <taxon>Bacilli</taxon>
        <taxon>Bacillales</taxon>
        <taxon>Listeriaceae</taxon>
        <taxon>Listeria</taxon>
    </lineage>
</organism>
<keyword evidence="2" id="KW-0472">Membrane</keyword>
<dbReference type="RefSeq" id="WP_185543244.1">
    <property type="nucleotide sequence ID" value="NZ_JAARXV010000001.1"/>
</dbReference>
<dbReference type="AlphaFoldDB" id="A0AB73H5V4"/>
<dbReference type="EC" id="3.5.1.4" evidence="4"/>
<dbReference type="PANTHER" id="PTHR42678:SF34">
    <property type="entry name" value="OS04G0183300 PROTEIN"/>
    <property type="match status" value="1"/>
</dbReference>
<keyword evidence="2" id="KW-1133">Transmembrane helix</keyword>
<dbReference type="Pfam" id="PF01425">
    <property type="entry name" value="Amidase"/>
    <property type="match status" value="1"/>
</dbReference>
<dbReference type="PANTHER" id="PTHR42678">
    <property type="entry name" value="AMIDASE"/>
    <property type="match status" value="1"/>
</dbReference>
<comment type="caution">
    <text evidence="4">The sequence shown here is derived from an EMBL/GenBank/DDBJ whole genome shotgun (WGS) entry which is preliminary data.</text>
</comment>
<dbReference type="EMBL" id="JAARXV010000001">
    <property type="protein sequence ID" value="MBC2141542.1"/>
    <property type="molecule type" value="Genomic_DNA"/>
</dbReference>
<evidence type="ECO:0000256" key="2">
    <source>
        <dbReference type="SAM" id="Phobius"/>
    </source>
</evidence>
<feature type="compositionally biased region" description="Polar residues" evidence="1">
    <location>
        <begin position="27"/>
        <end position="39"/>
    </location>
</feature>
<evidence type="ECO:0000313" key="4">
    <source>
        <dbReference type="EMBL" id="MBC2141542.1"/>
    </source>
</evidence>
<feature type="region of interest" description="Disordered" evidence="1">
    <location>
        <begin position="324"/>
        <end position="345"/>
    </location>
</feature>
<evidence type="ECO:0000256" key="1">
    <source>
        <dbReference type="SAM" id="MobiDB-lite"/>
    </source>
</evidence>
<accession>A0AB73H5V4</accession>
<dbReference type="NCBIfam" id="NF008874">
    <property type="entry name" value="PRK11910.1"/>
    <property type="match status" value="1"/>
</dbReference>
<feature type="region of interest" description="Disordered" evidence="1">
    <location>
        <begin position="27"/>
        <end position="69"/>
    </location>
</feature>
<dbReference type="NCBIfam" id="NF005219">
    <property type="entry name" value="PRK06707.1"/>
    <property type="match status" value="1"/>
</dbReference>
<gene>
    <name evidence="4" type="ORF">HCA89_04390</name>
</gene>
<dbReference type="Gene3D" id="3.90.1300.10">
    <property type="entry name" value="Amidase signature (AS) domain"/>
    <property type="match status" value="1"/>
</dbReference>